<comment type="caution">
    <text evidence="2">The sequence shown here is derived from an EMBL/GenBank/DDBJ whole genome shotgun (WGS) entry which is preliminary data.</text>
</comment>
<protein>
    <recommendedName>
        <fullName evidence="4">ESX-1 secretion-associated protein EspK</fullName>
    </recommendedName>
</protein>
<dbReference type="Proteomes" id="UP000069705">
    <property type="component" value="Unassembled WGS sequence"/>
</dbReference>
<gene>
    <name evidence="2" type="ORF">RMCFA_2666</name>
</gene>
<reference evidence="2 3" key="1">
    <citation type="journal article" date="2016" name="Genome Announc.">
        <title>Draft Genome Sequences of Five Rapidly Growing Mycobacterium Species, M. thermoresistibile, M. fortuitum subsp. acetamidolyticum, M. canariasense, M. brisbanense, and M. novocastrense.</title>
        <authorList>
            <person name="Katahira K."/>
            <person name="Ogura Y."/>
            <person name="Gotoh Y."/>
            <person name="Hayashi T."/>
        </authorList>
    </citation>
    <scope>NUCLEOTIDE SEQUENCE [LARGE SCALE GENOMIC DNA]</scope>
    <source>
        <strain evidence="2 3">JCM6368</strain>
    </source>
</reference>
<dbReference type="EMBL" id="BCSZ01000025">
    <property type="protein sequence ID" value="GAT02554.1"/>
    <property type="molecule type" value="Genomic_DNA"/>
</dbReference>
<dbReference type="AlphaFoldDB" id="A0A100WR29"/>
<proteinExistence type="predicted"/>
<accession>A0A100WR29</accession>
<evidence type="ECO:0000313" key="3">
    <source>
        <dbReference type="Proteomes" id="UP000069705"/>
    </source>
</evidence>
<reference evidence="3" key="2">
    <citation type="submission" date="2016-02" db="EMBL/GenBank/DDBJ databases">
        <title>Draft genome sequence of five rapidly growing Mycobacterium species.</title>
        <authorList>
            <person name="Katahira K."/>
            <person name="Gotou Y."/>
            <person name="Iida K."/>
            <person name="Ogura Y."/>
            <person name="Hayashi T."/>
        </authorList>
    </citation>
    <scope>NUCLEOTIDE SEQUENCE [LARGE SCALE GENOMIC DNA]</scope>
    <source>
        <strain evidence="3">JCM6368</strain>
    </source>
</reference>
<feature type="region of interest" description="Disordered" evidence="1">
    <location>
        <begin position="194"/>
        <end position="350"/>
    </location>
</feature>
<feature type="compositionally biased region" description="Low complexity" evidence="1">
    <location>
        <begin position="329"/>
        <end position="340"/>
    </location>
</feature>
<feature type="compositionally biased region" description="Basic and acidic residues" evidence="1">
    <location>
        <begin position="229"/>
        <end position="262"/>
    </location>
</feature>
<organism evidence="2 3">
    <name type="scientific">Mycolicibacterium fortuitum subsp. acetamidolyticum</name>
    <dbReference type="NCBI Taxonomy" id="144550"/>
    <lineage>
        <taxon>Bacteria</taxon>
        <taxon>Bacillati</taxon>
        <taxon>Actinomycetota</taxon>
        <taxon>Actinomycetes</taxon>
        <taxon>Mycobacteriales</taxon>
        <taxon>Mycobacteriaceae</taxon>
        <taxon>Mycolicibacterium</taxon>
    </lineage>
</organism>
<evidence type="ECO:0000313" key="2">
    <source>
        <dbReference type="EMBL" id="GAT02554.1"/>
    </source>
</evidence>
<name>A0A100WR29_MYCFO</name>
<evidence type="ECO:0008006" key="4">
    <source>
        <dbReference type="Google" id="ProtNLM"/>
    </source>
</evidence>
<dbReference type="RefSeq" id="WP_131809050.1">
    <property type="nucleotide sequence ID" value="NZ_BCSZ01000025.1"/>
</dbReference>
<evidence type="ECO:0000256" key="1">
    <source>
        <dbReference type="SAM" id="MobiDB-lite"/>
    </source>
</evidence>
<feature type="compositionally biased region" description="Gly residues" evidence="1">
    <location>
        <begin position="309"/>
        <end position="328"/>
    </location>
</feature>
<sequence>MAAVGGGNSAQSDRLASGYAERMTAGGAWINISAADLSAQVAWASEGASWCEHACTTAVYNRRDLYDSLGGTMSDPIHAASDRVVSAQRDIADSTEALHKWWKFVEGQVEGTKYLIRNAVDLAIQEIETIENAPGVKAEDKKTAIDNLIETVHAENVSLVNAAAGMIGPVPQPYYTPPLHGDVDRTVQNVSVSNIPSDSAFGLNNERGIGGSGESNGNASNGERGGIGRGEDSKENGKNKDTDGADKADGKEGKNKSDERGLAGHGSSEGDDVGLSDRGVAGPPASVQPVPGPYQPSPSTNLPMSGGLPASGGGGASGSGASGVGSLGSGLARPPASAAGLGTGGTGGPAPVSQAEFLRAFGTSTVDPGVVAPVAKSAMPVSSSPAPVQAATSSPVVPVTAATGGPPAPLPPAAVPPAAGPVGPPAVASPLPGGGLPFMGPPPAVANPLASAPPPVAPLSPAAAGPSVSVGAGGSAAAVVPMTASERARALVVRSTRQMLGDLAGEARRLAAALTASSKRLPTLQWVVGGCPDDESGPLLVVASSVGLGFIPADSRLPRHTAVHVFADSPNVAWGVKNGWLGNPVKAVLGYGVSIGRPVTVMAGRPEALTGVPGGVGVEFVTTDNTPDSGVQGGRDRLEVVDPATFDQISGLGMAALAALLPTAGGFETEPNNQRTMQLWTAADMAATVSEAHQIKAWQEFCADQAAASAYKVTRADSDLKARQYFSDFQYFVWNLAQLEKAAVLTA</sequence>